<dbReference type="EMBL" id="BMHY01000011">
    <property type="protein sequence ID" value="GGG82781.1"/>
    <property type="molecule type" value="Genomic_DNA"/>
</dbReference>
<feature type="transmembrane region" description="Helical" evidence="1">
    <location>
        <begin position="533"/>
        <end position="554"/>
    </location>
</feature>
<dbReference type="InterPro" id="IPR036465">
    <property type="entry name" value="vWFA_dom_sf"/>
</dbReference>
<dbReference type="SUPFAM" id="SSF53300">
    <property type="entry name" value="vWA-like"/>
    <property type="match status" value="1"/>
</dbReference>
<keyword evidence="1" id="KW-0472">Membrane</keyword>
<evidence type="ECO:0000256" key="1">
    <source>
        <dbReference type="SAM" id="Phobius"/>
    </source>
</evidence>
<dbReference type="InterPro" id="IPR002035">
    <property type="entry name" value="VWF_A"/>
</dbReference>
<dbReference type="AlphaFoldDB" id="A0A917HKZ4"/>
<dbReference type="Proteomes" id="UP000600247">
    <property type="component" value="Unassembled WGS sequence"/>
</dbReference>
<keyword evidence="1" id="KW-0812">Transmembrane</keyword>
<proteinExistence type="predicted"/>
<comment type="caution">
    <text evidence="4">The sequence shown here is derived from an EMBL/GenBank/DDBJ whole genome shotgun (WGS) entry which is preliminary data.</text>
</comment>
<protein>
    <recommendedName>
        <fullName evidence="3">VWFA domain-containing protein</fullName>
    </recommendedName>
</protein>
<keyword evidence="2" id="KW-0732">Signal</keyword>
<evidence type="ECO:0000256" key="2">
    <source>
        <dbReference type="SAM" id="SignalP"/>
    </source>
</evidence>
<dbReference type="PROSITE" id="PS50234">
    <property type="entry name" value="VWFA"/>
    <property type="match status" value="1"/>
</dbReference>
<feature type="chain" id="PRO_5037436525" description="VWFA domain-containing protein" evidence="2">
    <location>
        <begin position="32"/>
        <end position="683"/>
    </location>
</feature>
<dbReference type="Pfam" id="PF00092">
    <property type="entry name" value="VWA"/>
    <property type="match status" value="1"/>
</dbReference>
<reference evidence="4 5" key="1">
    <citation type="journal article" date="2014" name="Int. J. Syst. Evol. Microbiol.">
        <title>Complete genome sequence of Corynebacterium casei LMG S-19264T (=DSM 44701T), isolated from a smear-ripened cheese.</title>
        <authorList>
            <consortium name="US DOE Joint Genome Institute (JGI-PGF)"/>
            <person name="Walter F."/>
            <person name="Albersmeier A."/>
            <person name="Kalinowski J."/>
            <person name="Ruckert C."/>
        </authorList>
    </citation>
    <scope>NUCLEOTIDE SEQUENCE [LARGE SCALE GENOMIC DNA]</scope>
    <source>
        <strain evidence="4 5">CGMCC 1.15286</strain>
    </source>
</reference>
<keyword evidence="1" id="KW-1133">Transmembrane helix</keyword>
<dbReference type="CDD" id="cd00198">
    <property type="entry name" value="vWFA"/>
    <property type="match status" value="1"/>
</dbReference>
<dbReference type="PANTHER" id="PTHR10579">
    <property type="entry name" value="CALCIUM-ACTIVATED CHLORIDE CHANNEL REGULATOR"/>
    <property type="match status" value="1"/>
</dbReference>
<sequence length="683" mass="75266">MKIYTTKLLLLTSLLSIYLSSMLSLSSPVAAAEAPPPAPRFDTMFVLDTSFSMTTTDPDNTSAEVIHMLMDMSEAERTRIGYVAYNHSIVAAQPLTDISVKDKRNRLKSDLESLRRRGSTDVGLGLLKGTNMLAEQQREGSRGYVVLLSDGATDIGSNSKRTNRDSDKDVSAAIALAKKKQFPIYTIGLNHDGTVNEKELRRIAAETGGKSYMTSSAEDLPELFNQIYADQAQSILVPVAALTASGSLQEIPVTMTNGSMSEANIILISEHPITETQLFYQSTNVRMYNSNKYTILKIASPEKGKFNMKFRGSSGDLVKIYILSNYEFHGQAKIVPPKDAKAEAIKGQPAHFEAELFLPDGSPLKDTDVYQSVKATLTVTNDSDGQSVQTEMAYRDGKLQTEYTFPASASYSWSVRVEGSDFYRILPGTKLELGNLPPVKGNAPDSVALRKEDKTAAIKLDTLFTDPNNDPLTYEILPDSEGKAVKASLTEDALALSLVKTGSTTFKIRAIDPEGGSVTREFTVNVHSTWTPVIRIGLIVLGVIIIGIALFYYLKPKPAFTGRLEGYFLNTASGNEIPVTYWPLTSFSNSNVTLLQLFRALQINEPLPEAAQISFQAGKNETLYVKNSSRATLIRGKTMLRKDRTELMQYGDKLYITFEDGVTELELRYKPIKPSTNIFTRPE</sequence>
<dbReference type="InterPro" id="IPR051266">
    <property type="entry name" value="CLCR"/>
</dbReference>
<evidence type="ECO:0000313" key="5">
    <source>
        <dbReference type="Proteomes" id="UP000600247"/>
    </source>
</evidence>
<gene>
    <name evidence="4" type="ORF">GCM10010918_45340</name>
</gene>
<accession>A0A917HKZ4</accession>
<dbReference type="PANTHER" id="PTHR10579:SF43">
    <property type="entry name" value="ZINC FINGER (C3HC4-TYPE RING FINGER) FAMILY PROTEIN"/>
    <property type="match status" value="1"/>
</dbReference>
<dbReference type="RefSeq" id="WP_188891745.1">
    <property type="nucleotide sequence ID" value="NZ_BMHY01000011.1"/>
</dbReference>
<keyword evidence="5" id="KW-1185">Reference proteome</keyword>
<evidence type="ECO:0000259" key="3">
    <source>
        <dbReference type="PROSITE" id="PS50234"/>
    </source>
</evidence>
<organism evidence="4 5">
    <name type="scientific">Paenibacillus radicis</name>
    <name type="common">ex Gao et al. 2016</name>
    <dbReference type="NCBI Taxonomy" id="1737354"/>
    <lineage>
        <taxon>Bacteria</taxon>
        <taxon>Bacillati</taxon>
        <taxon>Bacillota</taxon>
        <taxon>Bacilli</taxon>
        <taxon>Bacillales</taxon>
        <taxon>Paenibacillaceae</taxon>
        <taxon>Paenibacillus</taxon>
    </lineage>
</organism>
<feature type="domain" description="VWFA" evidence="3">
    <location>
        <begin position="42"/>
        <end position="227"/>
    </location>
</feature>
<name>A0A917HKZ4_9BACL</name>
<feature type="signal peptide" evidence="2">
    <location>
        <begin position="1"/>
        <end position="31"/>
    </location>
</feature>
<dbReference type="Gene3D" id="3.40.50.410">
    <property type="entry name" value="von Willebrand factor, type A domain"/>
    <property type="match status" value="1"/>
</dbReference>
<evidence type="ECO:0000313" key="4">
    <source>
        <dbReference type="EMBL" id="GGG82781.1"/>
    </source>
</evidence>
<dbReference type="SMART" id="SM00327">
    <property type="entry name" value="VWA"/>
    <property type="match status" value="1"/>
</dbReference>